<dbReference type="SUPFAM" id="SSF102405">
    <property type="entry name" value="MCP/YpsA-like"/>
    <property type="match status" value="1"/>
</dbReference>
<dbReference type="PANTHER" id="PTHR43393:SF3">
    <property type="entry name" value="LYSINE DECARBOXYLASE-LIKE PROTEIN"/>
    <property type="match status" value="1"/>
</dbReference>
<proteinExistence type="predicted"/>
<keyword evidence="3" id="KW-1185">Reference proteome</keyword>
<dbReference type="STRING" id="74969.FAD_1240"/>
<reference evidence="2 4" key="2">
    <citation type="submission" date="2020-05" db="EMBL/GenBank/DDBJ databases">
        <authorList>
            <person name="Zhang R."/>
        </authorList>
    </citation>
    <scope>NUCLEOTIDE SEQUENCE [LARGE SCALE GENOMIC DNA]</scope>
    <source>
        <strain evidence="2 4">DSM 28986</strain>
    </source>
</reference>
<evidence type="ECO:0000313" key="1">
    <source>
        <dbReference type="EMBL" id="ARD85111.1"/>
    </source>
</evidence>
<dbReference type="Gene3D" id="3.40.50.450">
    <property type="match status" value="1"/>
</dbReference>
<gene>
    <name evidence="1" type="ORF">FAD_1240</name>
    <name evidence="2" type="ORF">HLB00_06085</name>
</gene>
<dbReference type="Pfam" id="PF18306">
    <property type="entry name" value="LDcluster4"/>
    <property type="match status" value="1"/>
</dbReference>
<dbReference type="Proteomes" id="UP000192050">
    <property type="component" value="Chromosome"/>
</dbReference>
<sequence>MYKYNIGVIGGSFADKKYCNIAYEVGKKLAENNCAVFCGGKEGIMECVSHGVHDSNGMVVGILPGENRMEGNRYLSLAIPTGIGYMRNFLIIRASDAIIAIEGYSGTTSEAAFAITEGKTVVSIGDLQIKTKNTDGKLVHENNPEKAVEIAIQEAKNFVEKFH</sequence>
<dbReference type="KEGG" id="fai:FAD_1240"/>
<dbReference type="InterPro" id="IPR041164">
    <property type="entry name" value="LDcluster4"/>
</dbReference>
<dbReference type="InterPro" id="IPR005268">
    <property type="entry name" value="CHP00725"/>
</dbReference>
<dbReference type="GO" id="GO:0005829">
    <property type="term" value="C:cytosol"/>
    <property type="evidence" value="ECO:0007669"/>
    <property type="project" value="TreeGrafter"/>
</dbReference>
<dbReference type="GeneID" id="84217836"/>
<dbReference type="PANTHER" id="PTHR43393">
    <property type="entry name" value="CYTOKININ RIBOSIDE 5'-MONOPHOSPHATE PHOSPHORIBOHYDROLASE"/>
    <property type="match status" value="1"/>
</dbReference>
<dbReference type="NCBIfam" id="TIGR00725">
    <property type="entry name" value="TIGR00725 family protein"/>
    <property type="match status" value="1"/>
</dbReference>
<dbReference type="RefSeq" id="WP_081142654.1">
    <property type="nucleotide sequence ID" value="NZ_CP015363.1"/>
</dbReference>
<evidence type="ECO:0000313" key="2">
    <source>
        <dbReference type="EMBL" id="NOL60401.1"/>
    </source>
</evidence>
<dbReference type="OrthoDB" id="9570at2157"/>
<dbReference type="EMBL" id="JABGBP010000206">
    <property type="protein sequence ID" value="NOL60401.1"/>
    <property type="molecule type" value="Genomic_DNA"/>
</dbReference>
<dbReference type="AlphaFoldDB" id="A0A1V0N4S4"/>
<protein>
    <submittedName>
        <fullName evidence="2">TIGR00725 family protein</fullName>
    </submittedName>
</protein>
<name>A0A1V0N4S4_9ARCH</name>
<evidence type="ECO:0000313" key="3">
    <source>
        <dbReference type="Proteomes" id="UP000192050"/>
    </source>
</evidence>
<dbReference type="EMBL" id="CP015363">
    <property type="protein sequence ID" value="ARD85111.1"/>
    <property type="molecule type" value="Genomic_DNA"/>
</dbReference>
<reference evidence="1 3" key="1">
    <citation type="submission" date="2011-10" db="EMBL/GenBank/DDBJ databases">
        <title>Metabolic and evolutionary patterns in the extreme acidophile Ferroplasma acidiphilum.</title>
        <authorList>
            <person name="Golyshina O.V."/>
            <person name="Kozyavkin S.A."/>
            <person name="Tatusov R.L."/>
            <person name="Slesarev A.I."/>
            <person name="Golyshin P.N."/>
        </authorList>
    </citation>
    <scope>NUCLEOTIDE SEQUENCE [LARGE SCALE GENOMIC DNA]</scope>
    <source>
        <strain evidence="1">Berkeley</strain>
        <strain evidence="3">Y</strain>
    </source>
</reference>
<dbReference type="Proteomes" id="UP000546917">
    <property type="component" value="Unassembled WGS sequence"/>
</dbReference>
<dbReference type="InterPro" id="IPR052341">
    <property type="entry name" value="LOG_family_nucleotidases"/>
</dbReference>
<accession>A0A1V0N4S4</accession>
<organism evidence="1 3">
    <name type="scientific">Ferroplasma acidiphilum</name>
    <dbReference type="NCBI Taxonomy" id="74969"/>
    <lineage>
        <taxon>Archaea</taxon>
        <taxon>Methanobacteriati</taxon>
        <taxon>Thermoplasmatota</taxon>
        <taxon>Thermoplasmata</taxon>
        <taxon>Thermoplasmatales</taxon>
        <taxon>Ferroplasmaceae</taxon>
        <taxon>Ferroplasma</taxon>
    </lineage>
</organism>
<evidence type="ECO:0000313" key="4">
    <source>
        <dbReference type="Proteomes" id="UP000546917"/>
    </source>
</evidence>